<organism evidence="1 2">
    <name type="scientific">Geodermatophilus maliterrae</name>
    <dbReference type="NCBI Taxonomy" id="3162531"/>
    <lineage>
        <taxon>Bacteria</taxon>
        <taxon>Bacillati</taxon>
        <taxon>Actinomycetota</taxon>
        <taxon>Actinomycetes</taxon>
        <taxon>Geodermatophilales</taxon>
        <taxon>Geodermatophilaceae</taxon>
        <taxon>Geodermatophilus</taxon>
    </lineage>
</organism>
<gene>
    <name evidence="1" type="ORF">ABQ292_05085</name>
</gene>
<dbReference type="EMBL" id="JBFNXQ010000009">
    <property type="protein sequence ID" value="MEX5717742.1"/>
    <property type="molecule type" value="Genomic_DNA"/>
</dbReference>
<keyword evidence="2" id="KW-1185">Reference proteome</keyword>
<name>A0ABV3XB07_9ACTN</name>
<evidence type="ECO:0000313" key="1">
    <source>
        <dbReference type="EMBL" id="MEX5717742.1"/>
    </source>
</evidence>
<comment type="caution">
    <text evidence="1">The sequence shown here is derived from an EMBL/GenBank/DDBJ whole genome shotgun (WGS) entry which is preliminary data.</text>
</comment>
<accession>A0ABV3XB07</accession>
<dbReference type="RefSeq" id="WP_369203892.1">
    <property type="nucleotide sequence ID" value="NZ_JBFNXQ010000009.1"/>
</dbReference>
<evidence type="ECO:0000313" key="2">
    <source>
        <dbReference type="Proteomes" id="UP001560045"/>
    </source>
</evidence>
<protein>
    <submittedName>
        <fullName evidence="1">Uncharacterized protein</fullName>
    </submittedName>
</protein>
<proteinExistence type="predicted"/>
<dbReference type="Proteomes" id="UP001560045">
    <property type="component" value="Unassembled WGS sequence"/>
</dbReference>
<reference evidence="1 2" key="1">
    <citation type="submission" date="2024-06" db="EMBL/GenBank/DDBJ databases">
        <title>Draft genome sequence of Geodermatophilus badlandi, a novel member of the Geodermatophilaceae isolated from badland sedimentary rocks in the Red desert, Wyoming, USA.</title>
        <authorList>
            <person name="Ben Tekaya S."/>
            <person name="Nouioui I."/>
            <person name="Flores G.M."/>
            <person name="Shaal M.N."/>
            <person name="Bredoire F."/>
            <person name="Basile F."/>
            <person name="Van Diepen L."/>
            <person name="Ward N.L."/>
        </authorList>
    </citation>
    <scope>NUCLEOTIDE SEQUENCE [LARGE SCALE GENOMIC DNA]</scope>
    <source>
        <strain evidence="1 2">WL48A</strain>
    </source>
</reference>
<sequence length="177" mass="18238">MDPLPPAGAPPALRWRVRLVDEPPATGDDVLDLGTVPRTPVLAWTGGALRQVDGPVVRPVLLTELAPQVSAADLRPRRWAVAPVRVGPAADLVADGSALCVHAVEGGALVRTVEALTSRHAADRAGTLPDAAAAHERLARAAEAMAAASGRLTGEDDGLLDDGLLHVGYGRATAGRR</sequence>